<reference evidence="1" key="1">
    <citation type="submission" date="2021-02" db="EMBL/GenBank/DDBJ databases">
        <authorList>
            <person name="Dougan E. K."/>
            <person name="Rhodes N."/>
            <person name="Thang M."/>
            <person name="Chan C."/>
        </authorList>
    </citation>
    <scope>NUCLEOTIDE SEQUENCE</scope>
</reference>
<dbReference type="InterPro" id="IPR052567">
    <property type="entry name" value="OP_Dioxygenase"/>
</dbReference>
<evidence type="ECO:0008006" key="3">
    <source>
        <dbReference type="Google" id="ProtNLM"/>
    </source>
</evidence>
<dbReference type="AlphaFoldDB" id="A0A813GRI6"/>
<comment type="caution">
    <text evidence="1">The sequence shown here is derived from an EMBL/GenBank/DDBJ whole genome shotgun (WGS) entry which is preliminary data.</text>
</comment>
<dbReference type="PANTHER" id="PTHR40202:SF1">
    <property type="entry name" value="HD DOMAIN-CONTAINING PROTEIN"/>
    <property type="match status" value="1"/>
</dbReference>
<dbReference type="PANTHER" id="PTHR40202">
    <property type="match status" value="1"/>
</dbReference>
<dbReference type="EMBL" id="CAJNNV010029018">
    <property type="protein sequence ID" value="CAE8626725.1"/>
    <property type="molecule type" value="Genomic_DNA"/>
</dbReference>
<organism evidence="1 2">
    <name type="scientific">Polarella glacialis</name>
    <name type="common">Dinoflagellate</name>
    <dbReference type="NCBI Taxonomy" id="89957"/>
    <lineage>
        <taxon>Eukaryota</taxon>
        <taxon>Sar</taxon>
        <taxon>Alveolata</taxon>
        <taxon>Dinophyceae</taxon>
        <taxon>Suessiales</taxon>
        <taxon>Suessiaceae</taxon>
        <taxon>Polarella</taxon>
    </lineage>
</organism>
<name>A0A813GRI6_POLGL</name>
<dbReference type="Gene3D" id="1.10.3210.10">
    <property type="entry name" value="Hypothetical protein af1432"/>
    <property type="match status" value="1"/>
</dbReference>
<evidence type="ECO:0000313" key="1">
    <source>
        <dbReference type="EMBL" id="CAE8626725.1"/>
    </source>
</evidence>
<protein>
    <recommendedName>
        <fullName evidence="3">Phosphohydrolase</fullName>
    </recommendedName>
</protein>
<sequence length="235" mass="26635">MGRLPPADVVYGDFKSLKEATKEEWDKSSVQFEKVASCDKMAERALAMVEQLKGVNIGNLVDQHEHAMQTATRALRDGADEETVVVAVLHDIGEIMTPINHGEVAGALLRPYISPENYWILMHHEVFQAFYYQDAAGLPEKNARDMLRSSPHFDACERFCNNWDQPSFDPDYESLPLEHFAPMVRRVFAKTPYWHADHEADSDTNKAKMRIMGAYPMPDEEPAAKKAKVVVDLID</sequence>
<gene>
    <name evidence="1" type="ORF">PGLA1383_LOCUS43626</name>
</gene>
<keyword evidence="2" id="KW-1185">Reference proteome</keyword>
<dbReference type="Proteomes" id="UP000654075">
    <property type="component" value="Unassembled WGS sequence"/>
</dbReference>
<accession>A0A813GRI6</accession>
<dbReference type="SUPFAM" id="SSF109604">
    <property type="entry name" value="HD-domain/PDEase-like"/>
    <property type="match status" value="1"/>
</dbReference>
<dbReference type="OMA" id="QGYYFFH"/>
<proteinExistence type="predicted"/>
<evidence type="ECO:0000313" key="2">
    <source>
        <dbReference type="Proteomes" id="UP000654075"/>
    </source>
</evidence>
<dbReference type="OrthoDB" id="445007at2759"/>